<proteinExistence type="predicted"/>
<feature type="region of interest" description="Disordered" evidence="1">
    <location>
        <begin position="1"/>
        <end position="77"/>
    </location>
</feature>
<organism evidence="2">
    <name type="scientific">uncultured Thermomicrobiales bacterium</name>
    <dbReference type="NCBI Taxonomy" id="1645740"/>
    <lineage>
        <taxon>Bacteria</taxon>
        <taxon>Pseudomonadati</taxon>
        <taxon>Thermomicrobiota</taxon>
        <taxon>Thermomicrobia</taxon>
        <taxon>Thermomicrobiales</taxon>
        <taxon>environmental samples</taxon>
    </lineage>
</organism>
<gene>
    <name evidence="2" type="ORF">AVDCRST_MAG87-2694</name>
</gene>
<feature type="compositionally biased region" description="Basic residues" evidence="1">
    <location>
        <begin position="43"/>
        <end position="54"/>
    </location>
</feature>
<protein>
    <submittedName>
        <fullName evidence="2">Uncharacterized protein</fullName>
    </submittedName>
</protein>
<evidence type="ECO:0000256" key="1">
    <source>
        <dbReference type="SAM" id="MobiDB-lite"/>
    </source>
</evidence>
<feature type="compositionally biased region" description="Polar residues" evidence="1">
    <location>
        <begin position="18"/>
        <end position="28"/>
    </location>
</feature>
<evidence type="ECO:0000313" key="2">
    <source>
        <dbReference type="EMBL" id="CAA9573913.1"/>
    </source>
</evidence>
<reference evidence="2" key="1">
    <citation type="submission" date="2020-02" db="EMBL/GenBank/DDBJ databases">
        <authorList>
            <person name="Meier V. D."/>
        </authorList>
    </citation>
    <scope>NUCLEOTIDE SEQUENCE</scope>
    <source>
        <strain evidence="2">AVDCRST_MAG87</strain>
    </source>
</reference>
<dbReference type="AlphaFoldDB" id="A0A6J4VD47"/>
<name>A0A6J4VD47_9BACT</name>
<feature type="non-terminal residue" evidence="2">
    <location>
        <position position="77"/>
    </location>
</feature>
<feature type="non-terminal residue" evidence="2">
    <location>
        <position position="1"/>
    </location>
</feature>
<accession>A0A6J4VD47</accession>
<dbReference type="EMBL" id="CADCWJ010000590">
    <property type="protein sequence ID" value="CAA9573913.1"/>
    <property type="molecule type" value="Genomic_DNA"/>
</dbReference>
<sequence>VETRPLSPRSCPGHRVASPSSRANTSCHPFSCVIQREHSDRRIPRRSRSAQRTHRPLDDQPGLADVHRVGRPSGKRL</sequence>